<dbReference type="EMBL" id="JBICCN010000244">
    <property type="protein sequence ID" value="KAL3083961.1"/>
    <property type="molecule type" value="Genomic_DNA"/>
</dbReference>
<organism evidence="1 2">
    <name type="scientific">Heterodera schachtii</name>
    <name type="common">Sugarbeet cyst nematode worm</name>
    <name type="synonym">Tylenchus schachtii</name>
    <dbReference type="NCBI Taxonomy" id="97005"/>
    <lineage>
        <taxon>Eukaryota</taxon>
        <taxon>Metazoa</taxon>
        <taxon>Ecdysozoa</taxon>
        <taxon>Nematoda</taxon>
        <taxon>Chromadorea</taxon>
        <taxon>Rhabditida</taxon>
        <taxon>Tylenchina</taxon>
        <taxon>Tylenchomorpha</taxon>
        <taxon>Tylenchoidea</taxon>
        <taxon>Heteroderidae</taxon>
        <taxon>Heteroderinae</taxon>
        <taxon>Heterodera</taxon>
    </lineage>
</organism>
<proteinExistence type="predicted"/>
<protein>
    <submittedName>
        <fullName evidence="1">Uncharacterized protein</fullName>
    </submittedName>
</protein>
<name>A0ABD2IXB9_HETSC</name>
<evidence type="ECO:0000313" key="2">
    <source>
        <dbReference type="Proteomes" id="UP001620645"/>
    </source>
</evidence>
<gene>
    <name evidence="1" type="ORF">niasHS_008833</name>
</gene>
<comment type="caution">
    <text evidence="1">The sequence shown here is derived from an EMBL/GenBank/DDBJ whole genome shotgun (WGS) entry which is preliminary data.</text>
</comment>
<dbReference type="Proteomes" id="UP001620645">
    <property type="component" value="Unassembled WGS sequence"/>
</dbReference>
<accession>A0ABD2IXB9</accession>
<evidence type="ECO:0000313" key="1">
    <source>
        <dbReference type="EMBL" id="KAL3083961.1"/>
    </source>
</evidence>
<sequence length="108" mass="11596">MGGRPTGVPNGAIDNGTLGNCSGAQKQACEFVHTVLFADDNVKCRWEEGQQACQTVPLTTAQLGNCSGAQKQACEFAHTVLMSHQIAGGDNYGKNWIVLFRLINMKLL</sequence>
<dbReference type="AlphaFoldDB" id="A0ABD2IXB9"/>
<keyword evidence="2" id="KW-1185">Reference proteome</keyword>
<reference evidence="1 2" key="1">
    <citation type="submission" date="2024-10" db="EMBL/GenBank/DDBJ databases">
        <authorList>
            <person name="Kim D."/>
        </authorList>
    </citation>
    <scope>NUCLEOTIDE SEQUENCE [LARGE SCALE GENOMIC DNA]</scope>
    <source>
        <strain evidence="1">Taebaek</strain>
    </source>
</reference>